<keyword evidence="5" id="KW-1185">Reference proteome</keyword>
<dbReference type="InterPro" id="IPR013719">
    <property type="entry name" value="RTT106/SPT16-like_middle_dom"/>
</dbReference>
<feature type="compositionally biased region" description="Acidic residues" evidence="2">
    <location>
        <begin position="455"/>
        <end position="473"/>
    </location>
</feature>
<dbReference type="RefSeq" id="XP_027618126.1">
    <property type="nucleotide sequence ID" value="XM_027762325.1"/>
</dbReference>
<feature type="compositionally biased region" description="Basic and acidic residues" evidence="2">
    <location>
        <begin position="84"/>
        <end position="95"/>
    </location>
</feature>
<dbReference type="OrthoDB" id="75754at2759"/>
<reference evidence="4 5" key="1">
    <citation type="journal article" date="2018" name="Sci. Rep.">
        <title>Genome sequence of the cauliflower mushroom Sparassis crispa (Hanabiratake) and its association with beneficial usage.</title>
        <authorList>
            <person name="Kiyama R."/>
            <person name="Furutani Y."/>
            <person name="Kawaguchi K."/>
            <person name="Nakanishi T."/>
        </authorList>
    </citation>
    <scope>NUCLEOTIDE SEQUENCE [LARGE SCALE GENOMIC DNA]</scope>
</reference>
<accession>A0A401GYD2</accession>
<dbReference type="STRING" id="139825.A0A401GYD2"/>
<dbReference type="Gene3D" id="2.30.29.30">
    <property type="entry name" value="Pleckstrin-homology domain (PH domain)/Phosphotyrosine-binding domain (PTB)"/>
    <property type="match status" value="1"/>
</dbReference>
<comment type="caution">
    <text evidence="4">The sequence shown here is derived from an EMBL/GenBank/DDBJ whole genome shotgun (WGS) entry which is preliminary data.</text>
</comment>
<feature type="compositionally biased region" description="Basic and acidic residues" evidence="2">
    <location>
        <begin position="390"/>
        <end position="400"/>
    </location>
</feature>
<dbReference type="AlphaFoldDB" id="A0A401GYD2"/>
<name>A0A401GYD2_9APHY</name>
<evidence type="ECO:0000256" key="1">
    <source>
        <dbReference type="ARBA" id="ARBA00025370"/>
    </source>
</evidence>
<protein>
    <recommendedName>
        <fullName evidence="3">Histone chaperone RTT106/FACT complex subunit SPT16-like middle domain-containing protein</fullName>
    </recommendedName>
</protein>
<evidence type="ECO:0000313" key="4">
    <source>
        <dbReference type="EMBL" id="GBE87213.1"/>
    </source>
</evidence>
<feature type="region of interest" description="Disordered" evidence="2">
    <location>
        <begin position="390"/>
        <end position="488"/>
    </location>
</feature>
<dbReference type="Pfam" id="PF08512">
    <property type="entry name" value="Rttp106-like_middle"/>
    <property type="match status" value="1"/>
</dbReference>
<gene>
    <name evidence="4" type="ORF">SCP_1004600</name>
</gene>
<feature type="region of interest" description="Disordered" evidence="2">
    <location>
        <begin position="504"/>
        <end position="531"/>
    </location>
</feature>
<proteinExistence type="predicted"/>
<feature type="compositionally biased region" description="Acidic residues" evidence="2">
    <location>
        <begin position="516"/>
        <end position="531"/>
    </location>
</feature>
<dbReference type="Proteomes" id="UP000287166">
    <property type="component" value="Unassembled WGS sequence"/>
</dbReference>
<dbReference type="SUPFAM" id="SSF50729">
    <property type="entry name" value="PH domain-like"/>
    <property type="match status" value="1"/>
</dbReference>
<feature type="domain" description="Histone chaperone RTT106/FACT complex subunit SPT16-like middle" evidence="3">
    <location>
        <begin position="269"/>
        <end position="382"/>
    </location>
</feature>
<evidence type="ECO:0000259" key="3">
    <source>
        <dbReference type="SMART" id="SM01287"/>
    </source>
</evidence>
<dbReference type="GeneID" id="38784130"/>
<feature type="region of interest" description="Disordered" evidence="2">
    <location>
        <begin position="71"/>
        <end position="111"/>
    </location>
</feature>
<dbReference type="InParanoid" id="A0A401GYD2"/>
<dbReference type="EMBL" id="BFAD01000010">
    <property type="protein sequence ID" value="GBE87213.1"/>
    <property type="molecule type" value="Genomic_DNA"/>
</dbReference>
<feature type="compositionally biased region" description="Low complexity" evidence="2">
    <location>
        <begin position="417"/>
        <end position="437"/>
    </location>
</feature>
<organism evidence="4 5">
    <name type="scientific">Sparassis crispa</name>
    <dbReference type="NCBI Taxonomy" id="139825"/>
    <lineage>
        <taxon>Eukaryota</taxon>
        <taxon>Fungi</taxon>
        <taxon>Dikarya</taxon>
        <taxon>Basidiomycota</taxon>
        <taxon>Agaricomycotina</taxon>
        <taxon>Agaricomycetes</taxon>
        <taxon>Polyporales</taxon>
        <taxon>Sparassidaceae</taxon>
        <taxon>Sparassis</taxon>
    </lineage>
</organism>
<evidence type="ECO:0000313" key="5">
    <source>
        <dbReference type="Proteomes" id="UP000287166"/>
    </source>
</evidence>
<feature type="compositionally biased region" description="Acidic residues" evidence="2">
    <location>
        <begin position="405"/>
        <end position="416"/>
    </location>
</feature>
<dbReference type="SMART" id="SM01287">
    <property type="entry name" value="Rtt106"/>
    <property type="match status" value="1"/>
</dbReference>
<comment type="function">
    <text evidence="1">Component of the FACT complex, a general chromatin factor that acts to reorganize nucleosomes. The FACT complex is involved in multiple processes that require DNA as a template such as mRNA elongation, DNA replication and DNA repair. During transcription elongation the FACT complex acts as a histone chaperone that both destabilizes and restores nucleosomal structure. It facilitates the passage of RNA polymerase II and transcription by promoting the dissociation of one histone H2A-H2B dimer from the nucleosome, then subsequently promotes the reestablishment of the nucleosome following the passage of RNA polymerase II.</text>
</comment>
<evidence type="ECO:0000256" key="2">
    <source>
        <dbReference type="SAM" id="MobiDB-lite"/>
    </source>
</evidence>
<sequence length="531" mass="56341">MGTRNYYDVIAANLPAELGTKLRSLPDELVPTIDTVFRLISGDICPSSASGSLRTSWTKAQQDISGAIEQLKSGDRSSTTSSKRSREDDAEDARTTKKVKPSAGAALPEEEDPALFTLNALSLTAPIRKKADITVHRQTLRLTHPTTHAAEHPPIPLSGFRRAFLLPTRGKTKPHWTVLLMPSDAPAPTGKAAAKEPPADAPQIAFGLDATPPGLTTTAHTEADATVTTHPKGSLALPSLRTFLAHLPIPTLEPSTTVFRSAAAAGEPVAGVEAYRGAKSGTLWFLDEGVLWDGRPAEFWPLAELAPGEEGAEGVRTISATGRMCSIILRRLVGKGKTEGDEGEEEGEKVESVDVDFGMVDGKEQEGIARWVKCRRQLFGKRNELVTADAKGKGKGKEKVVPIPVEDDDDSEDEDFSLGSEGSDGGSATSDSGSEDGSGADGDDKSEELGSGSELSDDEAEAEGGDEGDDEELDPAHHPLLRPGAMPKHISRAALDAVVGMVEADMTDGRKGPTDDQVEESESEEEDELED</sequence>
<dbReference type="InterPro" id="IPR011993">
    <property type="entry name" value="PH-like_dom_sf"/>
</dbReference>